<dbReference type="AlphaFoldDB" id="W2VMZ7"/>
<feature type="compositionally biased region" description="Low complexity" evidence="1">
    <location>
        <begin position="15"/>
        <end position="33"/>
    </location>
</feature>
<evidence type="ECO:0000313" key="2">
    <source>
        <dbReference type="EMBL" id="ETO99716.1"/>
    </source>
</evidence>
<feature type="compositionally biased region" description="Basic and acidic residues" evidence="1">
    <location>
        <begin position="143"/>
        <end position="152"/>
    </location>
</feature>
<name>W2VMZ7_PHYNI</name>
<dbReference type="EMBL" id="ANIX01005178">
    <property type="protein sequence ID" value="ETO99716.1"/>
    <property type="molecule type" value="Genomic_DNA"/>
</dbReference>
<feature type="compositionally biased region" description="Basic residues" evidence="1">
    <location>
        <begin position="60"/>
        <end position="72"/>
    </location>
</feature>
<gene>
    <name evidence="2" type="ORF">F441_22864</name>
</gene>
<accession>W2VMZ7</accession>
<feature type="non-terminal residue" evidence="2">
    <location>
        <position position="1"/>
    </location>
</feature>
<reference evidence="2 3" key="1">
    <citation type="submission" date="2013-11" db="EMBL/GenBank/DDBJ databases">
        <title>The Genome Sequence of Phytophthora parasitica CJ01A1.</title>
        <authorList>
            <consortium name="The Broad Institute Genomics Platform"/>
            <person name="Russ C."/>
            <person name="Tyler B."/>
            <person name="Panabieres F."/>
            <person name="Shan W."/>
            <person name="Tripathy S."/>
            <person name="Grunwald N."/>
            <person name="Machado M."/>
            <person name="Johnson C.S."/>
            <person name="Walker B."/>
            <person name="Young S.K."/>
            <person name="Zeng Q."/>
            <person name="Gargeya S."/>
            <person name="Fitzgerald M."/>
            <person name="Haas B."/>
            <person name="Abouelleil A."/>
            <person name="Allen A.W."/>
            <person name="Alvarado L."/>
            <person name="Arachchi H.M."/>
            <person name="Berlin A.M."/>
            <person name="Chapman S.B."/>
            <person name="Gainer-Dewar J."/>
            <person name="Goldberg J."/>
            <person name="Griggs A."/>
            <person name="Gujja S."/>
            <person name="Hansen M."/>
            <person name="Howarth C."/>
            <person name="Imamovic A."/>
            <person name="Ireland A."/>
            <person name="Larimer J."/>
            <person name="McCowan C."/>
            <person name="Murphy C."/>
            <person name="Pearson M."/>
            <person name="Poon T.W."/>
            <person name="Priest M."/>
            <person name="Roberts A."/>
            <person name="Saif S."/>
            <person name="Shea T."/>
            <person name="Sisk P."/>
            <person name="Sykes S."/>
            <person name="Wortman J."/>
            <person name="Nusbaum C."/>
            <person name="Birren B."/>
        </authorList>
    </citation>
    <scope>NUCLEOTIDE SEQUENCE [LARGE SCALE GENOMIC DNA]</scope>
    <source>
        <strain evidence="2 3">CJ01A1</strain>
    </source>
</reference>
<sequence length="247" mass="27755">KLRELTNAFASLMPSSSLSAHGQASSARSASSSQEVLDQHTRAAPASEAVTSLSVAQYHREHRRRHGTRSMSRRSDESQAQEPRAPRRGNDLLFDELEEAACLRSYVSAPRSPPMRELRAPYPFPERSNTLRSLRDAPPLPSRYDEGDQRDPNVIRNDLDEAQSCILSTQQSSRPMARPLAHASRRDYGFQPRDAAETARRAAQQTLDTYVCGPAAATADEQVPRHTHRERYLTPQVTTPQEDRERL</sequence>
<evidence type="ECO:0000313" key="3">
    <source>
        <dbReference type="Proteomes" id="UP000018958"/>
    </source>
</evidence>
<dbReference type="Proteomes" id="UP000018958">
    <property type="component" value="Unassembled WGS sequence"/>
</dbReference>
<proteinExistence type="predicted"/>
<feature type="region of interest" description="Disordered" evidence="1">
    <location>
        <begin position="111"/>
        <end position="152"/>
    </location>
</feature>
<feature type="region of interest" description="Disordered" evidence="1">
    <location>
        <begin position="215"/>
        <end position="247"/>
    </location>
</feature>
<evidence type="ECO:0000256" key="1">
    <source>
        <dbReference type="SAM" id="MobiDB-lite"/>
    </source>
</evidence>
<comment type="caution">
    <text evidence="2">The sequence shown here is derived from an EMBL/GenBank/DDBJ whole genome shotgun (WGS) entry which is preliminary data.</text>
</comment>
<protein>
    <submittedName>
        <fullName evidence="2">Uncharacterized protein</fullName>
    </submittedName>
</protein>
<feature type="region of interest" description="Disordered" evidence="1">
    <location>
        <begin position="12"/>
        <end position="90"/>
    </location>
</feature>
<organism evidence="2 3">
    <name type="scientific">Phytophthora nicotianae CJ01A1</name>
    <dbReference type="NCBI Taxonomy" id="1317063"/>
    <lineage>
        <taxon>Eukaryota</taxon>
        <taxon>Sar</taxon>
        <taxon>Stramenopiles</taxon>
        <taxon>Oomycota</taxon>
        <taxon>Peronosporomycetes</taxon>
        <taxon>Peronosporales</taxon>
        <taxon>Peronosporaceae</taxon>
        <taxon>Phytophthora</taxon>
    </lineage>
</organism>